<dbReference type="Pfam" id="PF04480">
    <property type="entry name" value="DUF559"/>
    <property type="match status" value="1"/>
</dbReference>
<evidence type="ECO:0000313" key="2">
    <source>
        <dbReference type="EMBL" id="HJC84839.1"/>
    </source>
</evidence>
<evidence type="ECO:0000259" key="1">
    <source>
        <dbReference type="Pfam" id="PF04480"/>
    </source>
</evidence>
<proteinExistence type="predicted"/>
<evidence type="ECO:0000313" key="3">
    <source>
        <dbReference type="Proteomes" id="UP000823858"/>
    </source>
</evidence>
<comment type="caution">
    <text evidence="2">The sequence shown here is derived from an EMBL/GenBank/DDBJ whole genome shotgun (WGS) entry which is preliminary data.</text>
</comment>
<feature type="domain" description="DUF559" evidence="1">
    <location>
        <begin position="262"/>
        <end position="325"/>
    </location>
</feature>
<dbReference type="InterPro" id="IPR007569">
    <property type="entry name" value="DUF559"/>
</dbReference>
<dbReference type="Proteomes" id="UP000823858">
    <property type="component" value="Unassembled WGS sequence"/>
</dbReference>
<accession>A0A9D2TQ98</accession>
<reference evidence="2" key="2">
    <citation type="submission" date="2021-04" db="EMBL/GenBank/DDBJ databases">
        <authorList>
            <person name="Gilroy R."/>
        </authorList>
    </citation>
    <scope>NUCLEOTIDE SEQUENCE</scope>
    <source>
        <strain evidence="2">ChiHjej13B12-4958</strain>
    </source>
</reference>
<gene>
    <name evidence="2" type="ORF">H9751_04705</name>
</gene>
<dbReference type="InterPro" id="IPR011335">
    <property type="entry name" value="Restrct_endonuc-II-like"/>
</dbReference>
<protein>
    <submittedName>
        <fullName evidence="2">DUF559 domain-containing protein</fullName>
    </submittedName>
</protein>
<dbReference type="SUPFAM" id="SSF52980">
    <property type="entry name" value="Restriction endonuclease-like"/>
    <property type="match status" value="1"/>
</dbReference>
<dbReference type="Gene3D" id="3.40.960.10">
    <property type="entry name" value="VSR Endonuclease"/>
    <property type="match status" value="1"/>
</dbReference>
<dbReference type="EMBL" id="DWVP01000010">
    <property type="protein sequence ID" value="HJC84839.1"/>
    <property type="molecule type" value="Genomic_DNA"/>
</dbReference>
<sequence length="333" mass="37126">MGTFGGHLWINAEKQGRIKPGRGPYFTRRVYPSRTPRRRRDALADGTPRRKVDSWERLASGIVLPPDPHGATGTPPGHRLGPAGWSAEDPGTLTWDILTRLRAHWLSTPDSVGAGWCAIAAHGMPYWADSEPVLLLSERRRRNRTSTGTATHRQLTEGTPTVTIDPYFPHLEVVDAGTAVAQCVATIWAGKKSWWVPDVPGLDDRAVRTIQFIDASYQCTHLDADDRDELPAGHGWTSQVTISLDSGRVRNRSMPGDNVTTADLACTSLKVAVYYDGNHHTGEEQKLRDFRLYQRLKSLGWEAVRIDKELLWDRADMLDQIRAAINAARRNAI</sequence>
<organism evidence="2 3">
    <name type="scientific">Candidatus Corynebacterium faecigallinarum</name>
    <dbReference type="NCBI Taxonomy" id="2838528"/>
    <lineage>
        <taxon>Bacteria</taxon>
        <taxon>Bacillati</taxon>
        <taxon>Actinomycetota</taxon>
        <taxon>Actinomycetes</taxon>
        <taxon>Mycobacteriales</taxon>
        <taxon>Corynebacteriaceae</taxon>
        <taxon>Corynebacterium</taxon>
    </lineage>
</organism>
<name>A0A9D2TQ98_9CORY</name>
<dbReference type="AlphaFoldDB" id="A0A9D2TQ98"/>
<reference evidence="2" key="1">
    <citation type="journal article" date="2021" name="PeerJ">
        <title>Extensive microbial diversity within the chicken gut microbiome revealed by metagenomics and culture.</title>
        <authorList>
            <person name="Gilroy R."/>
            <person name="Ravi A."/>
            <person name="Getino M."/>
            <person name="Pursley I."/>
            <person name="Horton D.L."/>
            <person name="Alikhan N.F."/>
            <person name="Baker D."/>
            <person name="Gharbi K."/>
            <person name="Hall N."/>
            <person name="Watson M."/>
            <person name="Adriaenssens E.M."/>
            <person name="Foster-Nyarko E."/>
            <person name="Jarju S."/>
            <person name="Secka A."/>
            <person name="Antonio M."/>
            <person name="Oren A."/>
            <person name="Chaudhuri R.R."/>
            <person name="La Ragione R."/>
            <person name="Hildebrand F."/>
            <person name="Pallen M.J."/>
        </authorList>
    </citation>
    <scope>NUCLEOTIDE SEQUENCE</scope>
    <source>
        <strain evidence="2">ChiHjej13B12-4958</strain>
    </source>
</reference>